<evidence type="ECO:0000256" key="8">
    <source>
        <dbReference type="SAM" id="Phobius"/>
    </source>
</evidence>
<evidence type="ECO:0000256" key="5">
    <source>
        <dbReference type="ARBA" id="ARBA00023136"/>
    </source>
</evidence>
<evidence type="ECO:0000256" key="6">
    <source>
        <dbReference type="RuleBase" id="RU000477"/>
    </source>
</evidence>
<sequence length="299" mass="29929">MARRRQTGGRAAGTRAATSGDPLADSLDATETPTERNRPSAGARGEDSRQGGQRSETGGGGLYGSDVGADPGKASLAEFVGTFILVFAGIAAATAATLERPIAGSPYDSLVIPLAFGLALAAVVAAIGHVSGGHVNPAVTLGLAATGKFPWKLVPPYLLAQLGGAILAGLATWAVFGRLSRDTALLGATFPTDTATIGQALIVETLITFILVFIVLAVATDERAPSQAAPLAVGFALFVGVLIGGPISGGAVNPARALGPMLVAGDLSAFWLYIVGPILGGVAAAFLYDRAVSKTDAPG</sequence>
<dbReference type="PRINTS" id="PR00783">
    <property type="entry name" value="MINTRINSICP"/>
</dbReference>
<accession>A0A6J4S4Z0</accession>
<name>A0A6J4S4Z0_9ACTN</name>
<dbReference type="InterPro" id="IPR022357">
    <property type="entry name" value="MIP_CS"/>
</dbReference>
<evidence type="ECO:0000256" key="4">
    <source>
        <dbReference type="ARBA" id="ARBA00022989"/>
    </source>
</evidence>
<feature type="compositionally biased region" description="Basic and acidic residues" evidence="7">
    <location>
        <begin position="33"/>
        <end position="49"/>
    </location>
</feature>
<feature type="transmembrane region" description="Helical" evidence="8">
    <location>
        <begin position="269"/>
        <end position="288"/>
    </location>
</feature>
<protein>
    <submittedName>
        <fullName evidence="9">Glycerol uptake facilitator protein</fullName>
    </submittedName>
</protein>
<evidence type="ECO:0000256" key="2">
    <source>
        <dbReference type="ARBA" id="ARBA00022448"/>
    </source>
</evidence>
<dbReference type="Pfam" id="PF00230">
    <property type="entry name" value="MIP"/>
    <property type="match status" value="1"/>
</dbReference>
<dbReference type="Gene3D" id="1.20.1080.10">
    <property type="entry name" value="Glycerol uptake facilitator protein"/>
    <property type="match status" value="1"/>
</dbReference>
<feature type="transmembrane region" description="Helical" evidence="8">
    <location>
        <begin position="231"/>
        <end position="249"/>
    </location>
</feature>
<feature type="compositionally biased region" description="Low complexity" evidence="7">
    <location>
        <begin position="8"/>
        <end position="18"/>
    </location>
</feature>
<dbReference type="PROSITE" id="PS00221">
    <property type="entry name" value="MIP"/>
    <property type="match status" value="1"/>
</dbReference>
<keyword evidence="3 6" id="KW-0812">Transmembrane</keyword>
<feature type="transmembrane region" description="Helical" evidence="8">
    <location>
        <begin position="79"/>
        <end position="98"/>
    </location>
</feature>
<organism evidence="9">
    <name type="scientific">uncultured Solirubrobacterales bacterium</name>
    <dbReference type="NCBI Taxonomy" id="768556"/>
    <lineage>
        <taxon>Bacteria</taxon>
        <taxon>Bacillati</taxon>
        <taxon>Actinomycetota</taxon>
        <taxon>Thermoleophilia</taxon>
        <taxon>Solirubrobacterales</taxon>
        <taxon>environmental samples</taxon>
    </lineage>
</organism>
<reference evidence="9" key="1">
    <citation type="submission" date="2020-02" db="EMBL/GenBank/DDBJ databases">
        <authorList>
            <person name="Meier V. D."/>
        </authorList>
    </citation>
    <scope>NUCLEOTIDE SEQUENCE</scope>
    <source>
        <strain evidence="9">AVDCRST_MAG17</strain>
    </source>
</reference>
<comment type="similarity">
    <text evidence="6">Belongs to the MIP/aquaporin (TC 1.A.8) family.</text>
</comment>
<keyword evidence="2 6" id="KW-0813">Transport</keyword>
<feature type="transmembrane region" description="Helical" evidence="8">
    <location>
        <begin position="196"/>
        <end position="219"/>
    </location>
</feature>
<dbReference type="InterPro" id="IPR034294">
    <property type="entry name" value="Aquaporin_transptr"/>
</dbReference>
<evidence type="ECO:0000256" key="1">
    <source>
        <dbReference type="ARBA" id="ARBA00004141"/>
    </source>
</evidence>
<evidence type="ECO:0000256" key="3">
    <source>
        <dbReference type="ARBA" id="ARBA00022692"/>
    </source>
</evidence>
<dbReference type="CDD" id="cd00333">
    <property type="entry name" value="MIP"/>
    <property type="match status" value="1"/>
</dbReference>
<dbReference type="AlphaFoldDB" id="A0A6J4S4Z0"/>
<dbReference type="InterPro" id="IPR000425">
    <property type="entry name" value="MIP"/>
</dbReference>
<comment type="subcellular location">
    <subcellularLocation>
        <location evidence="1">Membrane</location>
        <topology evidence="1">Multi-pass membrane protein</topology>
    </subcellularLocation>
</comment>
<feature type="transmembrane region" description="Helical" evidence="8">
    <location>
        <begin position="153"/>
        <end position="176"/>
    </location>
</feature>
<dbReference type="EMBL" id="CADCVV010000030">
    <property type="protein sequence ID" value="CAA9484989.1"/>
    <property type="molecule type" value="Genomic_DNA"/>
</dbReference>
<dbReference type="PANTHER" id="PTHR45724:SF13">
    <property type="entry name" value="AQUAPORIN NIP1-1-RELATED"/>
    <property type="match status" value="1"/>
</dbReference>
<feature type="region of interest" description="Disordered" evidence="7">
    <location>
        <begin position="1"/>
        <end position="65"/>
    </location>
</feature>
<gene>
    <name evidence="9" type="ORF">AVDCRST_MAG17-398</name>
</gene>
<dbReference type="InterPro" id="IPR023271">
    <property type="entry name" value="Aquaporin-like"/>
</dbReference>
<dbReference type="SUPFAM" id="SSF81338">
    <property type="entry name" value="Aquaporin-like"/>
    <property type="match status" value="1"/>
</dbReference>
<dbReference type="GO" id="GO:0016020">
    <property type="term" value="C:membrane"/>
    <property type="evidence" value="ECO:0007669"/>
    <property type="project" value="UniProtKB-SubCell"/>
</dbReference>
<keyword evidence="4 8" id="KW-1133">Transmembrane helix</keyword>
<dbReference type="GO" id="GO:0015267">
    <property type="term" value="F:channel activity"/>
    <property type="evidence" value="ECO:0007669"/>
    <property type="project" value="InterPro"/>
</dbReference>
<keyword evidence="5 8" id="KW-0472">Membrane</keyword>
<proteinExistence type="inferred from homology"/>
<evidence type="ECO:0000256" key="7">
    <source>
        <dbReference type="SAM" id="MobiDB-lite"/>
    </source>
</evidence>
<feature type="transmembrane region" description="Helical" evidence="8">
    <location>
        <begin position="110"/>
        <end position="132"/>
    </location>
</feature>
<evidence type="ECO:0000313" key="9">
    <source>
        <dbReference type="EMBL" id="CAA9484989.1"/>
    </source>
</evidence>
<dbReference type="PANTHER" id="PTHR45724">
    <property type="entry name" value="AQUAPORIN NIP2-1"/>
    <property type="match status" value="1"/>
</dbReference>
<dbReference type="NCBIfam" id="TIGR00861">
    <property type="entry name" value="MIP"/>
    <property type="match status" value="1"/>
</dbReference>